<feature type="domain" description="EIF3F/CSN6-like C-terminal" evidence="4">
    <location>
        <begin position="192"/>
        <end position="333"/>
    </location>
</feature>
<feature type="region of interest" description="Disordered" evidence="2">
    <location>
        <begin position="207"/>
        <end position="237"/>
    </location>
</feature>
<dbReference type="GO" id="GO:0008237">
    <property type="term" value="F:metallopeptidase activity"/>
    <property type="evidence" value="ECO:0007669"/>
    <property type="project" value="InterPro"/>
</dbReference>
<protein>
    <recommendedName>
        <fullName evidence="7">COP9 signalosome complex subunit 6</fullName>
    </recommendedName>
</protein>
<dbReference type="Proteomes" id="UP001054902">
    <property type="component" value="Unassembled WGS sequence"/>
</dbReference>
<dbReference type="AlphaFoldDB" id="A0AAD3D3W7"/>
<gene>
    <name evidence="5" type="ORF">CTEN210_13908</name>
</gene>
<accession>A0AAD3D3W7</accession>
<evidence type="ECO:0000259" key="4">
    <source>
        <dbReference type="Pfam" id="PF13012"/>
    </source>
</evidence>
<feature type="region of interest" description="Disordered" evidence="2">
    <location>
        <begin position="140"/>
        <end position="167"/>
    </location>
</feature>
<dbReference type="PANTHER" id="PTHR10540:SF8">
    <property type="entry name" value="COP9 SIGNALOSOME COMPLEX SUBUNIT 6"/>
    <property type="match status" value="1"/>
</dbReference>
<dbReference type="InterPro" id="IPR000555">
    <property type="entry name" value="JAMM/MPN+_dom"/>
</dbReference>
<sequence>MDVDMDKSSSQEKAVRLHPLAIIGISDHHTRVSCGGSALPASSPVIGLLFGQNHQTQLLSTITIIDAEEVEASGTTLSESQLNHIKTKIELHQKVFPNHDVVGWYKVSEGEVTPNDLEIHHGWMKQFHKDPLFILMDTTEPDAKPHSTEQGVSGESAREKLDKEEELPLSVFESSGKAFIHLDFELESFGPERIAVEKVFNTRPTVVRSNESSGGDASMNTEEDIKQDKKPAASQDTETMMHIQTLLTSVDAMNSRIAILLEYLRKCRDGEIQTDHVLLRQVKSLVKQLPLVMGRHPLYRQGTSDLGQELEKQYEDVLVLSFLATLSKTTKAVIGYSEKVHVVADKMDTSNAMTSFGRSRRVSTTGKF</sequence>
<dbReference type="EMBL" id="BLLK01000058">
    <property type="protein sequence ID" value="GFH57432.1"/>
    <property type="molecule type" value="Genomic_DNA"/>
</dbReference>
<feature type="compositionally biased region" description="Polar residues" evidence="2">
    <location>
        <begin position="207"/>
        <end position="220"/>
    </location>
</feature>
<dbReference type="InterPro" id="IPR024969">
    <property type="entry name" value="EIF3F/CSN6-like_C"/>
</dbReference>
<evidence type="ECO:0000259" key="3">
    <source>
        <dbReference type="Pfam" id="PF01398"/>
    </source>
</evidence>
<reference evidence="5 6" key="1">
    <citation type="journal article" date="2021" name="Sci. Rep.">
        <title>The genome of the diatom Chaetoceros tenuissimus carries an ancient integrated fragment of an extant virus.</title>
        <authorList>
            <person name="Hongo Y."/>
            <person name="Kimura K."/>
            <person name="Takaki Y."/>
            <person name="Yoshida Y."/>
            <person name="Baba S."/>
            <person name="Kobayashi G."/>
            <person name="Nagasaki K."/>
            <person name="Hano T."/>
            <person name="Tomaru Y."/>
        </authorList>
    </citation>
    <scope>NUCLEOTIDE SEQUENCE [LARGE SCALE GENOMIC DNA]</scope>
    <source>
        <strain evidence="5 6">NIES-3715</strain>
    </source>
</reference>
<name>A0AAD3D3W7_9STRA</name>
<feature type="domain" description="JAB1/MPN/MOV34 metalloenzyme" evidence="3">
    <location>
        <begin position="12"/>
        <end position="122"/>
    </location>
</feature>
<dbReference type="Gene3D" id="3.40.140.10">
    <property type="entry name" value="Cytidine Deaminase, domain 2"/>
    <property type="match status" value="1"/>
</dbReference>
<evidence type="ECO:0000313" key="6">
    <source>
        <dbReference type="Proteomes" id="UP001054902"/>
    </source>
</evidence>
<organism evidence="5 6">
    <name type="scientific">Chaetoceros tenuissimus</name>
    <dbReference type="NCBI Taxonomy" id="426638"/>
    <lineage>
        <taxon>Eukaryota</taxon>
        <taxon>Sar</taxon>
        <taxon>Stramenopiles</taxon>
        <taxon>Ochrophyta</taxon>
        <taxon>Bacillariophyta</taxon>
        <taxon>Coscinodiscophyceae</taxon>
        <taxon>Chaetocerotophycidae</taxon>
        <taxon>Chaetocerotales</taxon>
        <taxon>Chaetocerotaceae</taxon>
        <taxon>Chaetoceros</taxon>
    </lineage>
</organism>
<evidence type="ECO:0000256" key="1">
    <source>
        <dbReference type="ARBA" id="ARBA00010893"/>
    </source>
</evidence>
<keyword evidence="6" id="KW-1185">Reference proteome</keyword>
<evidence type="ECO:0000313" key="5">
    <source>
        <dbReference type="EMBL" id="GFH57432.1"/>
    </source>
</evidence>
<proteinExistence type="inferred from homology"/>
<evidence type="ECO:0000256" key="2">
    <source>
        <dbReference type="SAM" id="MobiDB-lite"/>
    </source>
</evidence>
<evidence type="ECO:0008006" key="7">
    <source>
        <dbReference type="Google" id="ProtNLM"/>
    </source>
</evidence>
<dbReference type="Pfam" id="PF13012">
    <property type="entry name" value="MitMem_reg"/>
    <property type="match status" value="1"/>
</dbReference>
<dbReference type="Pfam" id="PF01398">
    <property type="entry name" value="JAB"/>
    <property type="match status" value="1"/>
</dbReference>
<dbReference type="GO" id="GO:0008180">
    <property type="term" value="C:COP9 signalosome"/>
    <property type="evidence" value="ECO:0007669"/>
    <property type="project" value="TreeGrafter"/>
</dbReference>
<dbReference type="PANTHER" id="PTHR10540">
    <property type="entry name" value="EUKARYOTIC TRANSLATION INITIATION FACTOR 3 SUBUNIT F-RELATED"/>
    <property type="match status" value="1"/>
</dbReference>
<comment type="similarity">
    <text evidence="1">Belongs to the peptidase M67A family. CSN6 subfamily.</text>
</comment>
<comment type="caution">
    <text evidence="5">The sequence shown here is derived from an EMBL/GenBank/DDBJ whole genome shotgun (WGS) entry which is preliminary data.</text>
</comment>